<dbReference type="AlphaFoldDB" id="A0A0W8F7L1"/>
<protein>
    <submittedName>
        <fullName evidence="1">Uncharacterized protein</fullName>
    </submittedName>
</protein>
<organism evidence="1">
    <name type="scientific">hydrocarbon metagenome</name>
    <dbReference type="NCBI Taxonomy" id="938273"/>
    <lineage>
        <taxon>unclassified sequences</taxon>
        <taxon>metagenomes</taxon>
        <taxon>ecological metagenomes</taxon>
    </lineage>
</organism>
<sequence>MPSFHSGDMSLRDEFERMNFEEKVSYLMERENRIELPDDLAKEGVAVLAQAGEIEYAAAMARDRGMIDEAISILVDAGDYLWAALIAKNAGRTSQSEMLYQDGMQFYIDMEMFGRAISAATALGMPADRIDDLFRRGVESESRGMDLEHSRGMIESAMESLDISLIGREDEIAVQITKALSEERERRMKEEARALELLRADNLSADDDLNIDDQEKNGE</sequence>
<name>A0A0W8F7L1_9ZZZZ</name>
<gene>
    <name evidence="1" type="ORF">ASZ90_013448</name>
</gene>
<proteinExistence type="predicted"/>
<reference evidence="1" key="1">
    <citation type="journal article" date="2015" name="Proc. Natl. Acad. Sci. U.S.A.">
        <title>Networks of energetic and metabolic interactions define dynamics in microbial communities.</title>
        <authorList>
            <person name="Embree M."/>
            <person name="Liu J.K."/>
            <person name="Al-Bassam M.M."/>
            <person name="Zengler K."/>
        </authorList>
    </citation>
    <scope>NUCLEOTIDE SEQUENCE</scope>
</reference>
<comment type="caution">
    <text evidence="1">The sequence shown here is derived from an EMBL/GenBank/DDBJ whole genome shotgun (WGS) entry which is preliminary data.</text>
</comment>
<evidence type="ECO:0000313" key="1">
    <source>
        <dbReference type="EMBL" id="KUG16870.1"/>
    </source>
</evidence>
<accession>A0A0W8F7L1</accession>
<dbReference type="EMBL" id="LNQE01001477">
    <property type="protein sequence ID" value="KUG16870.1"/>
    <property type="molecule type" value="Genomic_DNA"/>
</dbReference>